<keyword evidence="1" id="KW-0472">Membrane</keyword>
<protein>
    <recommendedName>
        <fullName evidence="4">YjcB protein</fullName>
    </recommendedName>
</protein>
<comment type="caution">
    <text evidence="2">The sequence shown here is derived from an EMBL/GenBank/DDBJ whole genome shotgun (WGS) entry which is preliminary data.</text>
</comment>
<accession>A0A1S8CPI6</accession>
<dbReference type="Pfam" id="PF15940">
    <property type="entry name" value="YjcB"/>
    <property type="match status" value="1"/>
</dbReference>
<sequence>MSTIATGLIMMRWELLSAVMMFIASQLNVVCRKASRNGMALMFSSLGVFTACWFVMGLMGISFSLAGILHFLSAAKETFIDIMSKTPANYNYPLH</sequence>
<keyword evidence="1" id="KW-0812">Transmembrane</keyword>
<evidence type="ECO:0000313" key="3">
    <source>
        <dbReference type="Proteomes" id="UP000216021"/>
    </source>
</evidence>
<dbReference type="RefSeq" id="WP_076940053.1">
    <property type="nucleotide sequence ID" value="NZ_MOXD01000001.1"/>
</dbReference>
<keyword evidence="3" id="KW-1185">Reference proteome</keyword>
<proteinExistence type="predicted"/>
<keyword evidence="1" id="KW-1133">Transmembrane helix</keyword>
<evidence type="ECO:0000313" key="2">
    <source>
        <dbReference type="EMBL" id="OMQ27012.1"/>
    </source>
</evidence>
<evidence type="ECO:0008006" key="4">
    <source>
        <dbReference type="Google" id="ProtNLM"/>
    </source>
</evidence>
<dbReference type="InterPro" id="IPR016958">
    <property type="entry name" value="UCP030798"/>
</dbReference>
<feature type="transmembrane region" description="Helical" evidence="1">
    <location>
        <begin position="48"/>
        <end position="75"/>
    </location>
</feature>
<dbReference type="EMBL" id="MOXD01000001">
    <property type="protein sequence ID" value="OMQ27012.1"/>
    <property type="molecule type" value="Genomic_DNA"/>
</dbReference>
<name>A0A1S8CPI6_9GAMM</name>
<reference evidence="2 3" key="1">
    <citation type="submission" date="2016-11" db="EMBL/GenBank/DDBJ databases">
        <title>Rahnella oryzae sp. nov., isolated from rice root.</title>
        <authorList>
            <person name="Zhang X.-X."/>
            <person name="Zhang J."/>
        </authorList>
    </citation>
    <scope>NUCLEOTIDE SEQUENCE [LARGE SCALE GENOMIC DNA]</scope>
    <source>
        <strain evidence="2 3">J11-6</strain>
    </source>
</reference>
<dbReference type="AlphaFoldDB" id="A0A1S8CPI6"/>
<gene>
    <name evidence="2" type="ORF">BMI79_01390</name>
</gene>
<organism evidence="2 3">
    <name type="scientific">Serratia oryzae</name>
    <dbReference type="NCBI Taxonomy" id="2034155"/>
    <lineage>
        <taxon>Bacteria</taxon>
        <taxon>Pseudomonadati</taxon>
        <taxon>Pseudomonadota</taxon>
        <taxon>Gammaproteobacteria</taxon>
        <taxon>Enterobacterales</taxon>
        <taxon>Yersiniaceae</taxon>
        <taxon>Serratia</taxon>
    </lineage>
</organism>
<dbReference type="PIRSF" id="PIRSF030798">
    <property type="entry name" value="UCP030798"/>
    <property type="match status" value="1"/>
</dbReference>
<evidence type="ECO:0000256" key="1">
    <source>
        <dbReference type="SAM" id="Phobius"/>
    </source>
</evidence>
<dbReference type="OrthoDB" id="6541880at2"/>
<dbReference type="Proteomes" id="UP000216021">
    <property type="component" value="Unassembled WGS sequence"/>
</dbReference>